<dbReference type="AlphaFoldDB" id="A0A918Q6S5"/>
<dbReference type="NCBIfam" id="TIGR03522">
    <property type="entry name" value="GldA_ABC_ATP"/>
    <property type="match status" value="1"/>
</dbReference>
<reference evidence="6" key="2">
    <citation type="submission" date="2020-09" db="EMBL/GenBank/DDBJ databases">
        <authorList>
            <person name="Sun Q."/>
            <person name="Kim S."/>
        </authorList>
    </citation>
    <scope>NUCLEOTIDE SEQUENCE</scope>
    <source>
        <strain evidence="6">KCTC 12368</strain>
    </source>
</reference>
<keyword evidence="3" id="KW-0547">Nucleotide-binding</keyword>
<evidence type="ECO:0000256" key="2">
    <source>
        <dbReference type="ARBA" id="ARBA00022448"/>
    </source>
</evidence>
<gene>
    <name evidence="6" type="primary">gldA</name>
    <name evidence="6" type="ORF">GCM10007049_32000</name>
</gene>
<evidence type="ECO:0000313" key="7">
    <source>
        <dbReference type="Proteomes" id="UP000619457"/>
    </source>
</evidence>
<evidence type="ECO:0000256" key="4">
    <source>
        <dbReference type="ARBA" id="ARBA00022840"/>
    </source>
</evidence>
<dbReference type="EMBL" id="BMWX01000006">
    <property type="protein sequence ID" value="GGZ36247.1"/>
    <property type="molecule type" value="Genomic_DNA"/>
</dbReference>
<protein>
    <submittedName>
        <fullName evidence="6">Gliding motility-associated ABC transporter ATP-binding subunit GldA</fullName>
    </submittedName>
</protein>
<dbReference type="InterPro" id="IPR019864">
    <property type="entry name" value="Motility-assoc_ABC_GldA"/>
</dbReference>
<dbReference type="PANTHER" id="PTHR43335">
    <property type="entry name" value="ABC TRANSPORTER, ATP-BINDING PROTEIN"/>
    <property type="match status" value="1"/>
</dbReference>
<comment type="similarity">
    <text evidence="1">Belongs to the ABC transporter superfamily.</text>
</comment>
<organism evidence="6 7">
    <name type="scientific">Echinicola pacifica</name>
    <dbReference type="NCBI Taxonomy" id="346377"/>
    <lineage>
        <taxon>Bacteria</taxon>
        <taxon>Pseudomonadati</taxon>
        <taxon>Bacteroidota</taxon>
        <taxon>Cytophagia</taxon>
        <taxon>Cytophagales</taxon>
        <taxon>Cyclobacteriaceae</taxon>
        <taxon>Echinicola</taxon>
    </lineage>
</organism>
<dbReference type="PANTHER" id="PTHR43335:SF4">
    <property type="entry name" value="ABC TRANSPORTER, ATP-BINDING PROTEIN"/>
    <property type="match status" value="1"/>
</dbReference>
<evidence type="ECO:0000256" key="3">
    <source>
        <dbReference type="ARBA" id="ARBA00022741"/>
    </source>
</evidence>
<keyword evidence="2" id="KW-0813">Transport</keyword>
<dbReference type="Pfam" id="PF00005">
    <property type="entry name" value="ABC_tran"/>
    <property type="match status" value="1"/>
</dbReference>
<reference evidence="6" key="1">
    <citation type="journal article" date="2014" name="Int. J. Syst. Evol. Microbiol.">
        <title>Complete genome sequence of Corynebacterium casei LMG S-19264T (=DSM 44701T), isolated from a smear-ripened cheese.</title>
        <authorList>
            <consortium name="US DOE Joint Genome Institute (JGI-PGF)"/>
            <person name="Walter F."/>
            <person name="Albersmeier A."/>
            <person name="Kalinowski J."/>
            <person name="Ruckert C."/>
        </authorList>
    </citation>
    <scope>NUCLEOTIDE SEQUENCE</scope>
    <source>
        <strain evidence="6">KCTC 12368</strain>
    </source>
</reference>
<comment type="caution">
    <text evidence="6">The sequence shown here is derived from an EMBL/GenBank/DDBJ whole genome shotgun (WGS) entry which is preliminary data.</text>
</comment>
<evidence type="ECO:0000259" key="5">
    <source>
        <dbReference type="PROSITE" id="PS50893"/>
    </source>
</evidence>
<dbReference type="GO" id="GO:0016887">
    <property type="term" value="F:ATP hydrolysis activity"/>
    <property type="evidence" value="ECO:0007669"/>
    <property type="project" value="InterPro"/>
</dbReference>
<dbReference type="Proteomes" id="UP000619457">
    <property type="component" value="Unassembled WGS sequence"/>
</dbReference>
<accession>A0A918Q6S5</accession>
<evidence type="ECO:0000256" key="1">
    <source>
        <dbReference type="ARBA" id="ARBA00005417"/>
    </source>
</evidence>
<dbReference type="PROSITE" id="PS50893">
    <property type="entry name" value="ABC_TRANSPORTER_2"/>
    <property type="match status" value="1"/>
</dbReference>
<feature type="domain" description="ABC transporter" evidence="5">
    <location>
        <begin position="3"/>
        <end position="232"/>
    </location>
</feature>
<keyword evidence="4 6" id="KW-0067">ATP-binding</keyword>
<dbReference type="InterPro" id="IPR027417">
    <property type="entry name" value="P-loop_NTPase"/>
</dbReference>
<dbReference type="SMART" id="SM00382">
    <property type="entry name" value="AAA"/>
    <property type="match status" value="1"/>
</dbReference>
<sequence length="307" mass="34249">MSLEVLQVSKQYGTQLAVDQVSFSARPGQVLGFLGPNGAGKSTTMKVAAGYILPDAGDVLIDGISILTHPIEASRQIGYLPEHNPLYMEMYVVEFLLFVAGLYQLHGAEARQRVAGVIHDCGLEKEQHKRIGALSKGYRQRVGLAKALVHDPKVIILDEPTTGLDPNQLVEIRALIRKVSQYKTVILSTHIMQEVEAVCDEVVIIHEGKLVAQDSLKALKQNTTEVVFVLETQEEMQSKWFDDLLGLAKCHLISPTTIRLEAKEVFLLRTELMQVLNSHGLTLISLRQEERSLEHVFYELTAPRYNV</sequence>
<keyword evidence="7" id="KW-1185">Reference proteome</keyword>
<dbReference type="SUPFAM" id="SSF52540">
    <property type="entry name" value="P-loop containing nucleoside triphosphate hydrolases"/>
    <property type="match status" value="1"/>
</dbReference>
<dbReference type="Gene3D" id="3.40.50.300">
    <property type="entry name" value="P-loop containing nucleotide triphosphate hydrolases"/>
    <property type="match status" value="1"/>
</dbReference>
<evidence type="ECO:0000313" key="6">
    <source>
        <dbReference type="EMBL" id="GGZ36247.1"/>
    </source>
</evidence>
<dbReference type="InterPro" id="IPR003593">
    <property type="entry name" value="AAA+_ATPase"/>
</dbReference>
<dbReference type="RefSeq" id="WP_018475582.1">
    <property type="nucleotide sequence ID" value="NZ_BMWX01000006.1"/>
</dbReference>
<proteinExistence type="inferred from homology"/>
<dbReference type="InterPro" id="IPR003439">
    <property type="entry name" value="ABC_transporter-like_ATP-bd"/>
</dbReference>
<dbReference type="GO" id="GO:0005524">
    <property type="term" value="F:ATP binding"/>
    <property type="evidence" value="ECO:0007669"/>
    <property type="project" value="UniProtKB-KW"/>
</dbReference>
<name>A0A918Q6S5_9BACT</name>